<accession>A0A5N6L8I2</accession>
<evidence type="ECO:0000313" key="1">
    <source>
        <dbReference type="EMBL" id="KAC9417438.1"/>
    </source>
</evidence>
<dbReference type="Proteomes" id="UP000326396">
    <property type="component" value="Unassembled WGS sequence"/>
</dbReference>
<reference evidence="1 2" key="1">
    <citation type="submission" date="2019-05" db="EMBL/GenBank/DDBJ databases">
        <title>Mikania micrantha, genome provides insights into the molecular mechanism of rapid growth.</title>
        <authorList>
            <person name="Liu B."/>
        </authorList>
    </citation>
    <scope>NUCLEOTIDE SEQUENCE [LARGE SCALE GENOMIC DNA]</scope>
    <source>
        <strain evidence="1">NLD-2019</strain>
        <tissue evidence="1">Leaf</tissue>
    </source>
</reference>
<keyword evidence="2" id="KW-1185">Reference proteome</keyword>
<comment type="caution">
    <text evidence="1">The sequence shown here is derived from an EMBL/GenBank/DDBJ whole genome shotgun (WGS) entry which is preliminary data.</text>
</comment>
<protein>
    <submittedName>
        <fullName evidence="1">Uncharacterized protein</fullName>
    </submittedName>
</protein>
<dbReference type="OrthoDB" id="19768at2759"/>
<organism evidence="1 2">
    <name type="scientific">Mikania micrantha</name>
    <name type="common">bitter vine</name>
    <dbReference type="NCBI Taxonomy" id="192012"/>
    <lineage>
        <taxon>Eukaryota</taxon>
        <taxon>Viridiplantae</taxon>
        <taxon>Streptophyta</taxon>
        <taxon>Embryophyta</taxon>
        <taxon>Tracheophyta</taxon>
        <taxon>Spermatophyta</taxon>
        <taxon>Magnoliopsida</taxon>
        <taxon>eudicotyledons</taxon>
        <taxon>Gunneridae</taxon>
        <taxon>Pentapetalae</taxon>
        <taxon>asterids</taxon>
        <taxon>campanulids</taxon>
        <taxon>Asterales</taxon>
        <taxon>Asteraceae</taxon>
        <taxon>Asteroideae</taxon>
        <taxon>Heliantheae alliance</taxon>
        <taxon>Eupatorieae</taxon>
        <taxon>Mikania</taxon>
    </lineage>
</organism>
<sequence>MFLHSFLQIGFASSCHRRRIPLNNFGTNTVAYQRLLQQFQLTILQLYKLDIISPSTNYNISAFEVFGRRRVDRRWRSLSAIQWITLFCPIEKREHTQIMDLGFHHDQTLSFATDRHTISFQSSALDAPTEMMMMEDCYRMNNNASSMMVSVNSGMVNSGSTGYAQTGYSCASGLSDSVLGLKHDAGVAVEWSVEEQYKLDEGSSMYAEEPNIMKYIKIAAALPDKTVRDVALRCRWMMSKRRKQVDLKLGRKFKDKKIYGCPFKLVEPSSKPTISSNSTMNVAPFSVTKNNRIQRVDVPLEALSVSMRRLLEQNSQVLGQISANISALKLQDNDNLFSHVKNNITAILNDMKYIPGPPLPVSLNTVLVDTILPATIQNMTFGSSSRMHLKQESDY</sequence>
<evidence type="ECO:0000313" key="2">
    <source>
        <dbReference type="Proteomes" id="UP000326396"/>
    </source>
</evidence>
<dbReference type="PANTHER" id="PTHR14000">
    <property type="entry name" value="FINGER CCCH DOMAIN PROTEIN, PUTATIVE (DUF3755)-RELATED"/>
    <property type="match status" value="1"/>
</dbReference>
<name>A0A5N6L8I2_9ASTR</name>
<dbReference type="PANTHER" id="PTHR14000:SF6">
    <property type="entry name" value="OS02G0631200 PROTEIN"/>
    <property type="match status" value="1"/>
</dbReference>
<dbReference type="EMBL" id="SZYD01002549">
    <property type="protein sequence ID" value="KAC9417438.1"/>
    <property type="molecule type" value="Genomic_DNA"/>
</dbReference>
<dbReference type="Pfam" id="PF12579">
    <property type="entry name" value="DUF3755"/>
    <property type="match status" value="1"/>
</dbReference>
<gene>
    <name evidence="1" type="ORF">E3N88_45867</name>
</gene>
<dbReference type="InterPro" id="IPR022228">
    <property type="entry name" value="DUF3755"/>
</dbReference>
<proteinExistence type="predicted"/>
<dbReference type="AlphaFoldDB" id="A0A5N6L8I2"/>